<comment type="caution">
    <text evidence="2">The sequence shown here is derived from an EMBL/GenBank/DDBJ whole genome shotgun (WGS) entry which is preliminary data.</text>
</comment>
<dbReference type="Pfam" id="PF13966">
    <property type="entry name" value="zf-RVT"/>
    <property type="match status" value="1"/>
</dbReference>
<dbReference type="Pfam" id="PF02358">
    <property type="entry name" value="Trehalose_PPase"/>
    <property type="match status" value="1"/>
</dbReference>
<proteinExistence type="predicted"/>
<dbReference type="InterPro" id="IPR001830">
    <property type="entry name" value="Glyco_trans_20"/>
</dbReference>
<dbReference type="PANTHER" id="PTHR10788:SF48">
    <property type="entry name" value="ALPHA,ALPHA-TREHALOSE-PHOSPHATE SYNTHASE [UDP-FORMING] 6"/>
    <property type="match status" value="1"/>
</dbReference>
<dbReference type="EMBL" id="BKCJ010000047">
    <property type="protein sequence ID" value="GEU29141.1"/>
    <property type="molecule type" value="Genomic_DNA"/>
</dbReference>
<dbReference type="SUPFAM" id="SSF56784">
    <property type="entry name" value="HAD-like"/>
    <property type="match status" value="1"/>
</dbReference>
<dbReference type="GO" id="GO:0005992">
    <property type="term" value="P:trehalose biosynthetic process"/>
    <property type="evidence" value="ECO:0007669"/>
    <property type="project" value="InterPro"/>
</dbReference>
<evidence type="ECO:0000259" key="1">
    <source>
        <dbReference type="Pfam" id="PF13966"/>
    </source>
</evidence>
<feature type="domain" description="Reverse transcriptase zinc-binding" evidence="1">
    <location>
        <begin position="46"/>
        <end position="107"/>
    </location>
</feature>
<dbReference type="AlphaFoldDB" id="A0A699GI91"/>
<dbReference type="GO" id="GO:0004805">
    <property type="term" value="F:trehalose-phosphatase activity"/>
    <property type="evidence" value="ECO:0007669"/>
    <property type="project" value="TreeGrafter"/>
</dbReference>
<dbReference type="GO" id="GO:0005829">
    <property type="term" value="C:cytosol"/>
    <property type="evidence" value="ECO:0007669"/>
    <property type="project" value="TreeGrafter"/>
</dbReference>
<evidence type="ECO:0000313" key="2">
    <source>
        <dbReference type="EMBL" id="GEU29141.1"/>
    </source>
</evidence>
<gene>
    <name evidence="2" type="ORF">Tci_001119</name>
</gene>
<dbReference type="PANTHER" id="PTHR10788">
    <property type="entry name" value="TREHALOSE-6-PHOSPHATE SYNTHASE"/>
    <property type="match status" value="1"/>
</dbReference>
<dbReference type="InterPro" id="IPR026960">
    <property type="entry name" value="RVT-Znf"/>
</dbReference>
<organism evidence="2">
    <name type="scientific">Tanacetum cinerariifolium</name>
    <name type="common">Dalmatian daisy</name>
    <name type="synonym">Chrysanthemum cinerariifolium</name>
    <dbReference type="NCBI Taxonomy" id="118510"/>
    <lineage>
        <taxon>Eukaryota</taxon>
        <taxon>Viridiplantae</taxon>
        <taxon>Streptophyta</taxon>
        <taxon>Embryophyta</taxon>
        <taxon>Tracheophyta</taxon>
        <taxon>Spermatophyta</taxon>
        <taxon>Magnoliopsida</taxon>
        <taxon>eudicotyledons</taxon>
        <taxon>Gunneridae</taxon>
        <taxon>Pentapetalae</taxon>
        <taxon>asterids</taxon>
        <taxon>campanulids</taxon>
        <taxon>Asterales</taxon>
        <taxon>Asteraceae</taxon>
        <taxon>Asteroideae</taxon>
        <taxon>Anthemideae</taxon>
        <taxon>Anthemidinae</taxon>
        <taxon>Tanacetum</taxon>
    </lineage>
</organism>
<reference evidence="2" key="1">
    <citation type="journal article" date="2019" name="Sci. Rep.">
        <title>Draft genome of Tanacetum cinerariifolium, the natural source of mosquito coil.</title>
        <authorList>
            <person name="Yamashiro T."/>
            <person name="Shiraishi A."/>
            <person name="Satake H."/>
            <person name="Nakayama K."/>
        </authorList>
    </citation>
    <scope>NUCLEOTIDE SEQUENCE</scope>
</reference>
<dbReference type="InterPro" id="IPR003337">
    <property type="entry name" value="Trehalose_PPase"/>
</dbReference>
<dbReference type="InterPro" id="IPR036412">
    <property type="entry name" value="HAD-like_sf"/>
</dbReference>
<sequence>MLSILGTVILSPSFDRWICDLNGDGTFRVKDIRAILDDMFLPSASEATRWVKYIPIKINVFNWCARLDRLPTRCNLLNRGVVLESSLCPICGSVPEDAQHIFFSASWPNLCFFGSVVGGISTGSRSTLVEWFGECEKLGLAGEHGCFRRLKCDEEWETCVQVEECGWMQNAKPVMILYTETIDGSTIENKETALVWSYEDVDPDLGSCQAKELLDHLESVLVNEPVTVKEGRVVSRSNHSFSRTNFSKG</sequence>
<name>A0A699GI91_TANCI</name>
<protein>
    <submittedName>
        <fullName evidence="2">Alpha,alpha-trehalose-phosphate synthase [UDP-forming] 6-like</fullName>
    </submittedName>
</protein>
<accession>A0A699GI91</accession>